<dbReference type="InterPro" id="IPR013039">
    <property type="entry name" value="DUF1588"/>
</dbReference>
<dbReference type="InterPro" id="IPR011478">
    <property type="entry name" value="DUF1585"/>
</dbReference>
<feature type="domain" description="DUF1587" evidence="3">
    <location>
        <begin position="125"/>
        <end position="189"/>
    </location>
</feature>
<evidence type="ECO:0000259" key="2">
    <source>
        <dbReference type="Pfam" id="PF07624"/>
    </source>
</evidence>
<reference evidence="7 8" key="1">
    <citation type="submission" date="2019-02" db="EMBL/GenBank/DDBJ databases">
        <title>Deep-cultivation of Planctomycetes and their phenomic and genomic characterization uncovers novel biology.</title>
        <authorList>
            <person name="Wiegand S."/>
            <person name="Jogler M."/>
            <person name="Boedeker C."/>
            <person name="Pinto D."/>
            <person name="Vollmers J."/>
            <person name="Rivas-Marin E."/>
            <person name="Kohn T."/>
            <person name="Peeters S.H."/>
            <person name="Heuer A."/>
            <person name="Rast P."/>
            <person name="Oberbeckmann S."/>
            <person name="Bunk B."/>
            <person name="Jeske O."/>
            <person name="Meyerdierks A."/>
            <person name="Storesund J.E."/>
            <person name="Kallscheuer N."/>
            <person name="Luecker S."/>
            <person name="Lage O.M."/>
            <person name="Pohl T."/>
            <person name="Merkel B.J."/>
            <person name="Hornburger P."/>
            <person name="Mueller R.-W."/>
            <person name="Bruemmer F."/>
            <person name="Labrenz M."/>
            <person name="Spormann A.M."/>
            <person name="Op den Camp H."/>
            <person name="Overmann J."/>
            <person name="Amann R."/>
            <person name="Jetten M.S.M."/>
            <person name="Mascher T."/>
            <person name="Medema M.H."/>
            <person name="Devos D.P."/>
            <person name="Kaster A.-K."/>
            <person name="Ovreas L."/>
            <person name="Rohde M."/>
            <person name="Galperin M.Y."/>
            <person name="Jogler C."/>
        </authorList>
    </citation>
    <scope>NUCLEOTIDE SEQUENCE [LARGE SCALE GENOMIC DNA]</scope>
    <source>
        <strain evidence="7 8">ElP</strain>
    </source>
</reference>
<feature type="region of interest" description="Disordered" evidence="1">
    <location>
        <begin position="981"/>
        <end position="1001"/>
    </location>
</feature>
<evidence type="ECO:0000313" key="8">
    <source>
        <dbReference type="Proteomes" id="UP000317835"/>
    </source>
</evidence>
<feature type="compositionally biased region" description="Polar residues" evidence="1">
    <location>
        <begin position="983"/>
        <end position="996"/>
    </location>
</feature>
<dbReference type="AlphaFoldDB" id="A0A518H3K2"/>
<sequence length="1082" mass="119868">MRNAAPWGALSWVASIVGIVPSPASADELGAELKPLLGRYCVECHGEEFAEAKINLQQMAEAPDLGRRFREWEKVARVVRDGRMPPEYMPQPARKTRETIAGAIEGALDQYVERHEGDPGPVPLRRLTGAEYAATIEDLTGVDLDLGADFVSDAVAGEGFTNAGGGQFMQDSTLERYLEAARRLADHLVVGSGPLRFFEDPGRTGRELSAITRIQAIYQAHGFRTAAGEGAEPFGLDLYPSALLVAWQYRHREELGLGDVDLPTLARREGRSVRLCEHLWRVLNREEAPFPLSLVIDEWRALPPPGELGPEEARARCLGICERLRGWQSTLAASAGDEEEAAVLTAGEIRVAPRHEMAADISWPEGARSTEFVLSVSPASDHPIEDAVVLWRDARIRLRLEDRRRDRPRSIAEFLDPESADRLAIGSHPRGGPIDEGDFAIGGGASVPVRLRIPEGAISARLTVEVELDEESREFGIVRCRVADGEVEGETAAEVGDTSALLADPGNPLVESWREGVAEFARLLPEVSHREPAPSDRDPIPAPFDAAYNMPERNEFHSSIKYHRDDDFFVRHVADDAARLRLDRAWTDLLSSFEYHDLNLRFLSRKFGLGLDDASIDSLDAGTIEAIPEGPRAFVTRWKDELEGMRQALEDAEPGHVEDALRLAGLAWRRPLSSGEQGRLRSFYRELRAEAGLDHDRAIRALFARILVSPAFLYRAEPTPGDRPGVVPLDDWQLASRLSYFLWSSMPDEELRRLAAGGRLRDPGELARQARRMLSDPKAGRLASEFFGQWLGFYRFDRHRGIDTGAFPEFTERLRGSMYGEAEAFFGHLVREDRPVDEILFADYSFLDRRLAEHYGIPADSLREDEFARVDGLDTHHRGGLFGMGSVLAVTSAPLRTSAVKRGDWVLRRVVGTPVPPPPADVGSIPAEEVLPDGLTVRERLEAHRSDASCVNCHARIDPLGFALEQFDPLGRWRDSYADGQEIDTSGTLSDGTTITGPGGLRDYLRRERPRFHRTIGAKLLGYALGRAELVSDRPLVGRMVADLDAGGRFSDLVVRVVTSEQFRNRRSTPFEPPEGEASGGE</sequence>
<evidence type="ECO:0000259" key="4">
    <source>
        <dbReference type="Pfam" id="PF07627"/>
    </source>
</evidence>
<evidence type="ECO:0000313" key="7">
    <source>
        <dbReference type="EMBL" id="QDV35434.1"/>
    </source>
</evidence>
<dbReference type="Pfam" id="PF07631">
    <property type="entry name" value="PSD4"/>
    <property type="match status" value="1"/>
</dbReference>
<dbReference type="EMBL" id="CP036426">
    <property type="protein sequence ID" value="QDV35434.1"/>
    <property type="molecule type" value="Genomic_DNA"/>
</dbReference>
<organism evidence="7 8">
    <name type="scientific">Tautonia plasticadhaerens</name>
    <dbReference type="NCBI Taxonomy" id="2527974"/>
    <lineage>
        <taxon>Bacteria</taxon>
        <taxon>Pseudomonadati</taxon>
        <taxon>Planctomycetota</taxon>
        <taxon>Planctomycetia</taxon>
        <taxon>Isosphaerales</taxon>
        <taxon>Isosphaeraceae</taxon>
        <taxon>Tautonia</taxon>
    </lineage>
</organism>
<dbReference type="KEGG" id="tpla:ElP_33370"/>
<evidence type="ECO:0000256" key="1">
    <source>
        <dbReference type="SAM" id="MobiDB-lite"/>
    </source>
</evidence>
<dbReference type="InterPro" id="IPR013043">
    <property type="entry name" value="DUF1595"/>
</dbReference>
<dbReference type="InterPro" id="IPR013042">
    <property type="entry name" value="DUF1592"/>
</dbReference>
<evidence type="ECO:0000259" key="6">
    <source>
        <dbReference type="Pfam" id="PF07637"/>
    </source>
</evidence>
<feature type="domain" description="DUF1595" evidence="6">
    <location>
        <begin position="662"/>
        <end position="717"/>
    </location>
</feature>
<dbReference type="RefSeq" id="WP_145271044.1">
    <property type="nucleotide sequence ID" value="NZ_CP036426.1"/>
</dbReference>
<gene>
    <name evidence="7" type="ORF">ElP_33370</name>
</gene>
<evidence type="ECO:0008006" key="9">
    <source>
        <dbReference type="Google" id="ProtNLM"/>
    </source>
</evidence>
<keyword evidence="8" id="KW-1185">Reference proteome</keyword>
<name>A0A518H3K2_9BACT</name>
<feature type="domain" description="DUF1588" evidence="4">
    <location>
        <begin position="878"/>
        <end position="976"/>
    </location>
</feature>
<dbReference type="Pfam" id="PF07624">
    <property type="entry name" value="PSD2"/>
    <property type="match status" value="1"/>
</dbReference>
<evidence type="ECO:0000259" key="5">
    <source>
        <dbReference type="Pfam" id="PF07631"/>
    </source>
</evidence>
<dbReference type="Pfam" id="PF07637">
    <property type="entry name" value="PSD5"/>
    <property type="match status" value="1"/>
</dbReference>
<dbReference type="InterPro" id="IPR013036">
    <property type="entry name" value="DUF1587"/>
</dbReference>
<dbReference type="Proteomes" id="UP000317835">
    <property type="component" value="Chromosome"/>
</dbReference>
<accession>A0A518H3K2</accession>
<dbReference type="OrthoDB" id="175242at2"/>
<dbReference type="Pfam" id="PF07626">
    <property type="entry name" value="PSD3"/>
    <property type="match status" value="1"/>
</dbReference>
<evidence type="ECO:0000259" key="3">
    <source>
        <dbReference type="Pfam" id="PF07626"/>
    </source>
</evidence>
<protein>
    <recommendedName>
        <fullName evidence="9">Planctomycete cytochrome C</fullName>
    </recommendedName>
</protein>
<feature type="domain" description="DUF1585" evidence="2">
    <location>
        <begin position="991"/>
        <end position="1063"/>
    </location>
</feature>
<feature type="domain" description="DUF1592" evidence="5">
    <location>
        <begin position="729"/>
        <end position="857"/>
    </location>
</feature>
<dbReference type="Pfam" id="PF07627">
    <property type="entry name" value="PSCyt3"/>
    <property type="match status" value="1"/>
</dbReference>
<proteinExistence type="predicted"/>